<gene>
    <name evidence="1" type="ORF">GEV26_11135</name>
</gene>
<evidence type="ECO:0000313" key="2">
    <source>
        <dbReference type="Proteomes" id="UP000392064"/>
    </source>
</evidence>
<dbReference type="AlphaFoldDB" id="A0A5Q2ML95"/>
<dbReference type="EMBL" id="CP045737">
    <property type="protein sequence ID" value="QGG41876.1"/>
    <property type="molecule type" value="Genomic_DNA"/>
</dbReference>
<reference evidence="1 2" key="1">
    <citation type="submission" date="2019-11" db="EMBL/GenBank/DDBJ databases">
        <authorList>
            <person name="Li J."/>
        </authorList>
    </citation>
    <scope>NUCLEOTIDE SEQUENCE [LARGE SCALE GENOMIC DNA]</scope>
    <source>
        <strain evidence="1 2">MF47</strain>
    </source>
</reference>
<organism evidence="1 2">
    <name type="scientific">Aeromicrobium yanjiei</name>
    <dbReference type="NCBI Taxonomy" id="2662028"/>
    <lineage>
        <taxon>Bacteria</taxon>
        <taxon>Bacillati</taxon>
        <taxon>Actinomycetota</taxon>
        <taxon>Actinomycetes</taxon>
        <taxon>Propionibacteriales</taxon>
        <taxon>Nocardioidaceae</taxon>
        <taxon>Aeromicrobium</taxon>
    </lineage>
</organism>
<dbReference type="Proteomes" id="UP000392064">
    <property type="component" value="Chromosome"/>
</dbReference>
<dbReference type="KEGG" id="aef:GEV26_11135"/>
<evidence type="ECO:0000313" key="1">
    <source>
        <dbReference type="EMBL" id="QGG41876.1"/>
    </source>
</evidence>
<sequence length="198" mass="21811">MPDTEELPPYPPARDAWQFPPPPVHRRWKWVAISAGALALAAAVFLITAVVELEGRDAPGLIEDEELVSIIDRECELMSSTVASMPVTGTPREQGQTIIDQNLAISRMLSAIEGRAGDRIDADRPARMWLDDWTTLVDARNRYVLAELEDGSARFRVPRDPDGHPLPERMNDAFLDDGTCAVPKALLSPYPAGRTADV</sequence>
<proteinExistence type="predicted"/>
<name>A0A5Q2ML95_9ACTN</name>
<protein>
    <submittedName>
        <fullName evidence="1">Uncharacterized protein</fullName>
    </submittedName>
</protein>
<dbReference type="RefSeq" id="WP_153653141.1">
    <property type="nucleotide sequence ID" value="NZ_CP045737.1"/>
</dbReference>
<keyword evidence="2" id="KW-1185">Reference proteome</keyword>
<accession>A0A5Q2ML95</accession>